<sequence>MDLIYRNANRVLVWLGNDNHRIAAEAFRLVKDLGVVFGLHQGHANLGHDLSNRFTRVWIVQEIGAKAPATLFWGEAYIEWDLLYSVCKAINGEHHLRKQVDVQTPKITYMYRRLIEPDRMIANRHANRFSFLYELHRGRHLVATDPRDRVFAMLGHYSIRNGPNQKLRELTADYTKTVKEVFADVASRALVGDNSSLLALAAVQHHNLPPLGENMAVELADCANYCSSSPNGLPSWVPDWRLYQSHILSEPTSPHHAGGLSRPDLRVDEDSKTLHIKGTIVDVVAACSGPFRPREFHVNGLDWSMAIHTVWRDVCGQSSGFDLSQKYLPTRKRFQGGEIEGLALFAYVQTLSNACVATAWQDNNHPYESVPTQQWFAHGVSYLTQAAGGGSSPYAVSDSNDDKLQEWTSGGDAAKWARAANGASCNRKFARTRNGYYVLGPRVMKPGDVICVLLGGKMPFCLRPWGKNNYLLVGECYVHGIMNGEIIDGAKNGENVFDIV</sequence>
<reference evidence="1 2" key="1">
    <citation type="submission" date="2012-08" db="EMBL/GenBank/DDBJ databases">
        <authorList>
            <person name="Gan P.H.P."/>
            <person name="Ikeda K."/>
            <person name="Irieda H."/>
            <person name="Narusaka M."/>
            <person name="O'Connell R.J."/>
            <person name="Narusaka Y."/>
            <person name="Takano Y."/>
            <person name="Kubo Y."/>
            <person name="Shirasu K."/>
        </authorList>
    </citation>
    <scope>NUCLEOTIDE SEQUENCE [LARGE SCALE GENOMIC DNA]</scope>
    <source>
        <strain evidence="1 2">Nara gc5</strain>
    </source>
</reference>
<evidence type="ECO:0000313" key="2">
    <source>
        <dbReference type="Proteomes" id="UP000011096"/>
    </source>
</evidence>
<proteinExistence type="predicted"/>
<dbReference type="Proteomes" id="UP000011096">
    <property type="component" value="Unassembled WGS sequence"/>
</dbReference>
<protein>
    <submittedName>
        <fullName evidence="1">Heterokaryon incompatibility protein 6, OR allele</fullName>
    </submittedName>
</protein>
<evidence type="ECO:0000313" key="1">
    <source>
        <dbReference type="EMBL" id="KAF4487603.1"/>
    </source>
</evidence>
<dbReference type="PANTHER" id="PTHR24148">
    <property type="entry name" value="ANKYRIN REPEAT DOMAIN-CONTAINING PROTEIN 39 HOMOLOG-RELATED"/>
    <property type="match status" value="1"/>
</dbReference>
<comment type="caution">
    <text evidence="1">The sequence shown here is derived from an EMBL/GenBank/DDBJ whole genome shotgun (WGS) entry which is preliminary data.</text>
</comment>
<dbReference type="PANTHER" id="PTHR24148:SF64">
    <property type="entry name" value="HETEROKARYON INCOMPATIBILITY DOMAIN-CONTAINING PROTEIN"/>
    <property type="match status" value="1"/>
</dbReference>
<name>A0A7J6JCY2_COLFN</name>
<gene>
    <name evidence="1" type="ORF">CGGC5_v006703</name>
</gene>
<dbReference type="InParanoid" id="A0A7J6JCY2"/>
<keyword evidence="2" id="KW-1185">Reference proteome</keyword>
<dbReference type="EMBL" id="ANPB02000003">
    <property type="protein sequence ID" value="KAF4487603.1"/>
    <property type="molecule type" value="Genomic_DNA"/>
</dbReference>
<dbReference type="OrthoDB" id="5571888at2759"/>
<dbReference type="Pfam" id="PF26639">
    <property type="entry name" value="Het-6_barrel"/>
    <property type="match status" value="1"/>
</dbReference>
<dbReference type="AlphaFoldDB" id="A0A7J6JCY2"/>
<accession>A0A7J6JCY2</accession>
<organism evidence="1 2">
    <name type="scientific">Colletotrichum fructicola (strain Nara gc5)</name>
    <name type="common">Anthracnose fungus</name>
    <name type="synonym">Colletotrichum gloeosporioides (strain Nara gc5)</name>
    <dbReference type="NCBI Taxonomy" id="1213859"/>
    <lineage>
        <taxon>Eukaryota</taxon>
        <taxon>Fungi</taxon>
        <taxon>Dikarya</taxon>
        <taxon>Ascomycota</taxon>
        <taxon>Pezizomycotina</taxon>
        <taxon>Sordariomycetes</taxon>
        <taxon>Hypocreomycetidae</taxon>
        <taxon>Glomerellales</taxon>
        <taxon>Glomerellaceae</taxon>
        <taxon>Colletotrichum</taxon>
        <taxon>Colletotrichum gloeosporioides species complex</taxon>
    </lineage>
</organism>
<dbReference type="GeneID" id="43615542"/>
<reference evidence="1 2" key="2">
    <citation type="submission" date="2020-04" db="EMBL/GenBank/DDBJ databases">
        <title>Genome sequencing and assembly of multiple isolates from the Colletotrichum gloeosporioides species complex.</title>
        <authorList>
            <person name="Gan P."/>
            <person name="Shirasu K."/>
        </authorList>
    </citation>
    <scope>NUCLEOTIDE SEQUENCE [LARGE SCALE GENOMIC DNA]</scope>
    <source>
        <strain evidence="1 2">Nara gc5</strain>
    </source>
</reference>
<dbReference type="InterPro" id="IPR052895">
    <property type="entry name" value="HetReg/Transcr_Mod"/>
</dbReference>
<dbReference type="RefSeq" id="XP_031889287.1">
    <property type="nucleotide sequence ID" value="XM_032031487.1"/>
</dbReference>